<sequence length="105" mass="12311">MKIYVNELYQIKAVRVNNTGLELKEIEVLDDFMAGHSDVFIKSYCYQEFIGENGEITGVSIYPYKDLALMESLEEVNSLQEKLREDTEKFMLEQEYRTSLVELQI</sequence>
<accession>A0A8S5V619</accession>
<evidence type="ECO:0000313" key="1">
    <source>
        <dbReference type="EMBL" id="DAG02156.1"/>
    </source>
</evidence>
<name>A0A8S5V619_9CAUD</name>
<reference evidence="1" key="1">
    <citation type="journal article" date="2021" name="Proc. Natl. Acad. Sci. U.S.A.">
        <title>A Catalog of Tens of Thousands of Viruses from Human Metagenomes Reveals Hidden Associations with Chronic Diseases.</title>
        <authorList>
            <person name="Tisza M.J."/>
            <person name="Buck C.B."/>
        </authorList>
    </citation>
    <scope>NUCLEOTIDE SEQUENCE</scope>
    <source>
        <strain evidence="1">Ctdd214</strain>
    </source>
</reference>
<organism evidence="1">
    <name type="scientific">Siphoviridae sp. ctdd214</name>
    <dbReference type="NCBI Taxonomy" id="2825581"/>
    <lineage>
        <taxon>Viruses</taxon>
        <taxon>Duplodnaviria</taxon>
        <taxon>Heunggongvirae</taxon>
        <taxon>Uroviricota</taxon>
        <taxon>Caudoviricetes</taxon>
    </lineage>
</organism>
<protein>
    <submittedName>
        <fullName evidence="1">Uncharacterized protein</fullName>
    </submittedName>
</protein>
<dbReference type="EMBL" id="BK016204">
    <property type="protein sequence ID" value="DAG02156.1"/>
    <property type="molecule type" value="Genomic_DNA"/>
</dbReference>
<proteinExistence type="predicted"/>